<dbReference type="Proteomes" id="UP000006180">
    <property type="component" value="Chromosome"/>
</dbReference>
<accession>I3X3U5</accession>
<organism evidence="1 2">
    <name type="scientific">Sinorhizobium fredii (strain USDA 257)</name>
    <dbReference type="NCBI Taxonomy" id="1185652"/>
    <lineage>
        <taxon>Bacteria</taxon>
        <taxon>Pseudomonadati</taxon>
        <taxon>Pseudomonadota</taxon>
        <taxon>Alphaproteobacteria</taxon>
        <taxon>Hyphomicrobiales</taxon>
        <taxon>Rhizobiaceae</taxon>
        <taxon>Sinorhizobium/Ensifer group</taxon>
        <taxon>Sinorhizobium</taxon>
    </lineage>
</organism>
<evidence type="ECO:0000313" key="1">
    <source>
        <dbReference type="EMBL" id="AFL50551.1"/>
    </source>
</evidence>
<dbReference type="KEGG" id="sfd:USDA257_c19660"/>
<protein>
    <submittedName>
        <fullName evidence="1">Uncharacterized protein</fullName>
    </submittedName>
</protein>
<proteinExistence type="predicted"/>
<reference evidence="1 2" key="1">
    <citation type="journal article" date="2012" name="J. Bacteriol.">
        <title>Complete genome sequence of the broad-host-range strain Sinorhizobium fredii USDA257.</title>
        <authorList>
            <person name="Schuldes J."/>
            <person name="Rodriguez Orbegoso M."/>
            <person name="Schmeisser C."/>
            <person name="Krishnan H.B."/>
            <person name="Daniel R."/>
            <person name="Streit W.R."/>
        </authorList>
    </citation>
    <scope>NUCLEOTIDE SEQUENCE [LARGE SCALE GENOMIC DNA]</scope>
    <source>
        <strain evidence="1 2">USDA 257</strain>
    </source>
</reference>
<sequence>MRQTVASDGLVDAADVIRTLKIALYADLPRHRAGLFLMAGVFAFRLPQNAACWKKR</sequence>
<dbReference type="AlphaFoldDB" id="I3X3U5"/>
<dbReference type="PATRIC" id="fig|1185652.3.peg.2035"/>
<evidence type="ECO:0000313" key="2">
    <source>
        <dbReference type="Proteomes" id="UP000006180"/>
    </source>
</evidence>
<gene>
    <name evidence="1" type="ORF">USDA257_c19660</name>
</gene>
<name>I3X3U5_SINF2</name>
<dbReference type="EMBL" id="CP003563">
    <property type="protein sequence ID" value="AFL50551.1"/>
    <property type="molecule type" value="Genomic_DNA"/>
</dbReference>
<dbReference type="HOGENOM" id="CLU_3011892_0_0_5"/>